<dbReference type="SUPFAM" id="SSF51556">
    <property type="entry name" value="Metallo-dependent hydrolases"/>
    <property type="match status" value="1"/>
</dbReference>
<evidence type="ECO:0000256" key="3">
    <source>
        <dbReference type="ARBA" id="ARBA00010286"/>
    </source>
</evidence>
<keyword evidence="4" id="KW-0479">Metal-binding</keyword>
<dbReference type="PROSITE" id="PS00483">
    <property type="entry name" value="DIHYDROOROTASE_2"/>
    <property type="match status" value="1"/>
</dbReference>
<dbReference type="RefSeq" id="WP_266281100.1">
    <property type="nucleotide sequence ID" value="NZ_JAPKNF010000001.1"/>
</dbReference>
<dbReference type="Proteomes" id="UP001223743">
    <property type="component" value="Unassembled WGS sequence"/>
</dbReference>
<dbReference type="NCBIfam" id="TIGR00857">
    <property type="entry name" value="pyrC_multi"/>
    <property type="match status" value="1"/>
</dbReference>
<dbReference type="Gene3D" id="3.20.20.140">
    <property type="entry name" value="Metal-dependent hydrolases"/>
    <property type="match status" value="1"/>
</dbReference>
<dbReference type="PANTHER" id="PTHR43668:SF2">
    <property type="entry name" value="ALLANTOINASE"/>
    <property type="match status" value="1"/>
</dbReference>
<reference evidence="7 8" key="1">
    <citation type="submission" date="2023-07" db="EMBL/GenBank/DDBJ databases">
        <title>Genomic Encyclopedia of Type Strains, Phase IV (KMG-IV): sequencing the most valuable type-strain genomes for metagenomic binning, comparative biology and taxonomic classification.</title>
        <authorList>
            <person name="Goeker M."/>
        </authorList>
    </citation>
    <scope>NUCLEOTIDE SEQUENCE [LARGE SCALE GENOMIC DNA]</scope>
    <source>
        <strain evidence="7 8">B1-1</strain>
    </source>
</reference>
<dbReference type="EMBL" id="JAUSWJ010000001">
    <property type="protein sequence ID" value="MDQ0515351.1"/>
    <property type="molecule type" value="Genomic_DNA"/>
</dbReference>
<dbReference type="EC" id="3.5.2.3" evidence="7"/>
<dbReference type="PROSITE" id="PS00482">
    <property type="entry name" value="DIHYDROOROTASE_1"/>
    <property type="match status" value="1"/>
</dbReference>
<keyword evidence="5 7" id="KW-0378">Hydrolase</keyword>
<dbReference type="InterPro" id="IPR050138">
    <property type="entry name" value="DHOase/Allantoinase_Hydrolase"/>
</dbReference>
<evidence type="ECO:0000256" key="4">
    <source>
        <dbReference type="ARBA" id="ARBA00022723"/>
    </source>
</evidence>
<gene>
    <name evidence="7" type="ORF">QO015_000964</name>
</gene>
<name>A0ABU0M301_9HYPH</name>
<organism evidence="7 8">
    <name type="scientific">Kaistia geumhonensis</name>
    <dbReference type="NCBI Taxonomy" id="410839"/>
    <lineage>
        <taxon>Bacteria</taxon>
        <taxon>Pseudomonadati</taxon>
        <taxon>Pseudomonadota</taxon>
        <taxon>Alphaproteobacteria</taxon>
        <taxon>Hyphomicrobiales</taxon>
        <taxon>Kaistiaceae</taxon>
        <taxon>Kaistia</taxon>
    </lineage>
</organism>
<evidence type="ECO:0000256" key="2">
    <source>
        <dbReference type="ARBA" id="ARBA00002368"/>
    </source>
</evidence>
<comment type="cofactor">
    <cofactor evidence="1">
        <name>Zn(2+)</name>
        <dbReference type="ChEBI" id="CHEBI:29105"/>
    </cofactor>
</comment>
<comment type="similarity">
    <text evidence="3">Belongs to the metallo-dependent hydrolases superfamily. DHOase family. Class I DHOase subfamily.</text>
</comment>
<keyword evidence="8" id="KW-1185">Reference proteome</keyword>
<proteinExistence type="inferred from homology"/>
<dbReference type="SUPFAM" id="SSF51338">
    <property type="entry name" value="Composite domain of metallo-dependent hydrolases"/>
    <property type="match status" value="1"/>
</dbReference>
<feature type="domain" description="Amidohydrolase-related" evidence="6">
    <location>
        <begin position="63"/>
        <end position="440"/>
    </location>
</feature>
<protein>
    <submittedName>
        <fullName evidence="7">Dihydroorotase</fullName>
        <ecNumber evidence="7">3.5.2.3</ecNumber>
    </submittedName>
</protein>
<dbReference type="PANTHER" id="PTHR43668">
    <property type="entry name" value="ALLANTOINASE"/>
    <property type="match status" value="1"/>
</dbReference>
<dbReference type="InterPro" id="IPR011059">
    <property type="entry name" value="Metal-dep_hydrolase_composite"/>
</dbReference>
<accession>A0ABU0M301</accession>
<evidence type="ECO:0000313" key="7">
    <source>
        <dbReference type="EMBL" id="MDQ0515351.1"/>
    </source>
</evidence>
<comment type="function">
    <text evidence="2">Catalyzes the reversible cyclization of carbamoyl aspartate to dihydroorotate.</text>
</comment>
<comment type="caution">
    <text evidence="7">The sequence shown here is derived from an EMBL/GenBank/DDBJ whole genome shotgun (WGS) entry which is preliminary data.</text>
</comment>
<sequence length="483" mass="51563">MPAPMTDPQPQTVDMVLADGLVVNENGTVAASIAVAGGRIVAIGEDRLMPPARERVSLAGLHVLPGAIDVHVHFREPGMPQKEDWGTGSDAAAVGGVTTVFDMPNTVPPTDTVAHFELKKAAAEAKSIVDFGLYGLLGEHNLDHLEPLAEAGAIGFKLFLGNTTGDLPCPSDGAVLEGFEILAGLGLRCSIHAENSPILFWRQNRLKAAGRNDVLAHLAARTDVVAVEALNRACTLADWTGARIHIVHESSARSLPFIRFWKERGVDLTVETLPQYLYLSAEMMLAPGGEVLRMNPPIREAAQQEPLWAALADGTIDMIATDHAPHAVEEKYGDNVWNLACGFPGVETLVPLMLNAVANGRLSLERVAAITSAAPARAFGLYGRKGVIRVGADADFAVVDLTKRQRLTAAALHSRGKVSAYEGMEVRGGPVRTYVRGRLVAKDGEVVAERGWGAMVRPQMAAPAPRNLATTMKAILEPGQKPW</sequence>
<dbReference type="InterPro" id="IPR032466">
    <property type="entry name" value="Metal_Hydrolase"/>
</dbReference>
<evidence type="ECO:0000256" key="5">
    <source>
        <dbReference type="ARBA" id="ARBA00022801"/>
    </source>
</evidence>
<dbReference type="InterPro" id="IPR006680">
    <property type="entry name" value="Amidohydro-rel"/>
</dbReference>
<evidence type="ECO:0000313" key="8">
    <source>
        <dbReference type="Proteomes" id="UP001223743"/>
    </source>
</evidence>
<evidence type="ECO:0000256" key="1">
    <source>
        <dbReference type="ARBA" id="ARBA00001947"/>
    </source>
</evidence>
<evidence type="ECO:0000259" key="6">
    <source>
        <dbReference type="Pfam" id="PF01979"/>
    </source>
</evidence>
<dbReference type="Pfam" id="PF01979">
    <property type="entry name" value="Amidohydro_1"/>
    <property type="match status" value="1"/>
</dbReference>
<dbReference type="InterPro" id="IPR002195">
    <property type="entry name" value="Dihydroorotase_CS"/>
</dbReference>
<dbReference type="GO" id="GO:0004151">
    <property type="term" value="F:dihydroorotase activity"/>
    <property type="evidence" value="ECO:0007669"/>
    <property type="project" value="UniProtKB-EC"/>
</dbReference>
<dbReference type="Gene3D" id="2.30.40.10">
    <property type="entry name" value="Urease, subunit C, domain 1"/>
    <property type="match status" value="1"/>
</dbReference>